<name>A0A9P7K8W1_9AGAR</name>
<keyword evidence="3" id="KW-1185">Reference proteome</keyword>
<evidence type="ECO:0000256" key="1">
    <source>
        <dbReference type="SAM" id="MobiDB-lite"/>
    </source>
</evidence>
<evidence type="ECO:0000313" key="3">
    <source>
        <dbReference type="Proteomes" id="UP000775547"/>
    </source>
</evidence>
<gene>
    <name evidence="2" type="ORF">DXG03_004776</name>
</gene>
<accession>A0A9P7K8W1</accession>
<dbReference type="EMBL" id="JABCKV010000289">
    <property type="protein sequence ID" value="KAG5641563.1"/>
    <property type="molecule type" value="Genomic_DNA"/>
</dbReference>
<reference evidence="2" key="1">
    <citation type="submission" date="2020-07" db="EMBL/GenBank/DDBJ databases">
        <authorList>
            <person name="Nieuwenhuis M."/>
            <person name="Van De Peppel L.J.J."/>
        </authorList>
    </citation>
    <scope>NUCLEOTIDE SEQUENCE</scope>
    <source>
        <strain evidence="2">AP01</strain>
        <tissue evidence="2">Mycelium</tissue>
    </source>
</reference>
<organism evidence="2 3">
    <name type="scientific">Asterophora parasitica</name>
    <dbReference type="NCBI Taxonomy" id="117018"/>
    <lineage>
        <taxon>Eukaryota</taxon>
        <taxon>Fungi</taxon>
        <taxon>Dikarya</taxon>
        <taxon>Basidiomycota</taxon>
        <taxon>Agaricomycotina</taxon>
        <taxon>Agaricomycetes</taxon>
        <taxon>Agaricomycetidae</taxon>
        <taxon>Agaricales</taxon>
        <taxon>Tricholomatineae</taxon>
        <taxon>Lyophyllaceae</taxon>
        <taxon>Asterophora</taxon>
    </lineage>
</organism>
<protein>
    <submittedName>
        <fullName evidence="2">Uncharacterized protein</fullName>
    </submittedName>
</protein>
<proteinExistence type="predicted"/>
<reference evidence="2" key="2">
    <citation type="submission" date="2021-10" db="EMBL/GenBank/DDBJ databases">
        <title>Phylogenomics reveals ancestral predisposition of the termite-cultivated fungus Termitomyces towards a domesticated lifestyle.</title>
        <authorList>
            <person name="Auxier B."/>
            <person name="Grum-Grzhimaylo A."/>
            <person name="Cardenas M.E."/>
            <person name="Lodge J.D."/>
            <person name="Laessoe T."/>
            <person name="Pedersen O."/>
            <person name="Smith M.E."/>
            <person name="Kuyper T.W."/>
            <person name="Franco-Molano E.A."/>
            <person name="Baroni T.J."/>
            <person name="Aanen D.K."/>
        </authorList>
    </citation>
    <scope>NUCLEOTIDE SEQUENCE</scope>
    <source>
        <strain evidence="2">AP01</strain>
        <tissue evidence="2">Mycelium</tissue>
    </source>
</reference>
<comment type="caution">
    <text evidence="2">The sequence shown here is derived from an EMBL/GenBank/DDBJ whole genome shotgun (WGS) entry which is preliminary data.</text>
</comment>
<dbReference type="AlphaFoldDB" id="A0A9P7K8W1"/>
<dbReference type="Proteomes" id="UP000775547">
    <property type="component" value="Unassembled WGS sequence"/>
</dbReference>
<sequence>MQGPMVMRSGIEARGNRRSKKVVEPGGTGLRIRVFDSSCGFHSSSDSMARPDSLTELSYSQFRQYKEELSCCSIPYGGNLTRRAIRIFASIPNDYVYLELTAPQKVLVSKCFEMHRILAHRTRDDPYWITNHQGIRLKITKLLSFSGVKQRMSDGE</sequence>
<evidence type="ECO:0000313" key="2">
    <source>
        <dbReference type="EMBL" id="KAG5641563.1"/>
    </source>
</evidence>
<feature type="region of interest" description="Disordered" evidence="1">
    <location>
        <begin position="1"/>
        <end position="23"/>
    </location>
</feature>